<keyword evidence="4" id="KW-0479">Metal-binding</keyword>
<dbReference type="Gene3D" id="1.10.260.50">
    <property type="match status" value="1"/>
</dbReference>
<evidence type="ECO:0000256" key="5">
    <source>
        <dbReference type="ARBA" id="ARBA00022898"/>
    </source>
</evidence>
<keyword evidence="11" id="KW-1185">Reference proteome</keyword>
<dbReference type="EMBL" id="CP023482">
    <property type="protein sequence ID" value="ATH96410.1"/>
    <property type="molecule type" value="Genomic_DNA"/>
</dbReference>
<protein>
    <submittedName>
        <fullName evidence="10">Cysteine desulfurase</fullName>
    </submittedName>
</protein>
<dbReference type="InterPro" id="IPR015422">
    <property type="entry name" value="PyrdxlP-dep_Trfase_small"/>
</dbReference>
<dbReference type="Pfam" id="PF00266">
    <property type="entry name" value="Aminotran_5"/>
    <property type="match status" value="1"/>
</dbReference>
<accession>A0ABN5DY02</accession>
<proteinExistence type="inferred from homology"/>
<dbReference type="InterPro" id="IPR015421">
    <property type="entry name" value="PyrdxlP-dep_Trfase_major"/>
</dbReference>
<evidence type="ECO:0000259" key="9">
    <source>
        <dbReference type="Pfam" id="PF00266"/>
    </source>
</evidence>
<dbReference type="Gene3D" id="3.40.640.10">
    <property type="entry name" value="Type I PLP-dependent aspartate aminotransferase-like (Major domain)"/>
    <property type="match status" value="1"/>
</dbReference>
<comment type="similarity">
    <text evidence="2">Belongs to the class-V pyridoxal-phosphate-dependent aminotransferase family. NifS/IscS subfamily.</text>
</comment>
<dbReference type="RefSeq" id="WP_040386574.1">
    <property type="nucleotide sequence ID" value="NZ_LR698963.1"/>
</dbReference>
<organism evidence="10 11">
    <name type="scientific">Dermabacter jinjuensis</name>
    <dbReference type="NCBI Taxonomy" id="1667168"/>
    <lineage>
        <taxon>Bacteria</taxon>
        <taxon>Bacillati</taxon>
        <taxon>Actinomycetota</taxon>
        <taxon>Actinomycetes</taxon>
        <taxon>Micrococcales</taxon>
        <taxon>Dermabacteraceae</taxon>
        <taxon>Dermabacter</taxon>
    </lineage>
</organism>
<evidence type="ECO:0000256" key="1">
    <source>
        <dbReference type="ARBA" id="ARBA00001933"/>
    </source>
</evidence>
<dbReference type="PANTHER" id="PTHR11601">
    <property type="entry name" value="CYSTEINE DESULFURYLASE FAMILY MEMBER"/>
    <property type="match status" value="1"/>
</dbReference>
<dbReference type="InterPro" id="IPR016454">
    <property type="entry name" value="Cysteine_dSase"/>
</dbReference>
<comment type="catalytic activity">
    <reaction evidence="8">
        <text>(sulfur carrier)-H + L-cysteine = (sulfur carrier)-SH + L-alanine</text>
        <dbReference type="Rhea" id="RHEA:43892"/>
        <dbReference type="Rhea" id="RHEA-COMP:14737"/>
        <dbReference type="Rhea" id="RHEA-COMP:14739"/>
        <dbReference type="ChEBI" id="CHEBI:29917"/>
        <dbReference type="ChEBI" id="CHEBI:35235"/>
        <dbReference type="ChEBI" id="CHEBI:57972"/>
        <dbReference type="ChEBI" id="CHEBI:64428"/>
        <dbReference type="EC" id="2.8.1.7"/>
    </reaction>
</comment>
<keyword evidence="6" id="KW-0408">Iron</keyword>
<evidence type="ECO:0000256" key="8">
    <source>
        <dbReference type="ARBA" id="ARBA00050776"/>
    </source>
</evidence>
<keyword evidence="3" id="KW-0808">Transferase</keyword>
<evidence type="ECO:0000256" key="3">
    <source>
        <dbReference type="ARBA" id="ARBA00022679"/>
    </source>
</evidence>
<evidence type="ECO:0000256" key="6">
    <source>
        <dbReference type="ARBA" id="ARBA00023004"/>
    </source>
</evidence>
<evidence type="ECO:0000313" key="10">
    <source>
        <dbReference type="EMBL" id="ATH96410.1"/>
    </source>
</evidence>
<dbReference type="PANTHER" id="PTHR11601:SF34">
    <property type="entry name" value="CYSTEINE DESULFURASE"/>
    <property type="match status" value="1"/>
</dbReference>
<comment type="cofactor">
    <cofactor evidence="1">
        <name>pyridoxal 5'-phosphate</name>
        <dbReference type="ChEBI" id="CHEBI:597326"/>
    </cofactor>
</comment>
<dbReference type="InterPro" id="IPR000192">
    <property type="entry name" value="Aminotrans_V_dom"/>
</dbReference>
<evidence type="ECO:0000313" key="11">
    <source>
        <dbReference type="Proteomes" id="UP000815698"/>
    </source>
</evidence>
<dbReference type="Proteomes" id="UP000815698">
    <property type="component" value="Chromosome"/>
</dbReference>
<reference evidence="10 11" key="1">
    <citation type="journal article" date="2016" name="Int. J. Syst. Evol. Microbiol.">
        <title>Dermabacter jinjuensis sp. nov., a novel species of the genus Dermabacter isolated from a clinical specimen.</title>
        <authorList>
            <person name="Park Y.K."/>
            <person name="Lee K.M."/>
            <person name="Lee W.K."/>
            <person name="Cho M.J."/>
            <person name="Lee H.S."/>
            <person name="Cho Y.G."/>
            <person name="Lee Y.C."/>
            <person name="Lee W.K."/>
            <person name="Seong W.K."/>
            <person name="Hwang K.J."/>
        </authorList>
    </citation>
    <scope>NUCLEOTIDE SEQUENCE [LARGE SCALE GENOMIC DNA]</scope>
    <source>
        <strain evidence="10 11">32T</strain>
    </source>
</reference>
<dbReference type="PIRSF" id="PIRSF005572">
    <property type="entry name" value="NifS"/>
    <property type="match status" value="1"/>
</dbReference>
<evidence type="ECO:0000256" key="4">
    <source>
        <dbReference type="ARBA" id="ARBA00022723"/>
    </source>
</evidence>
<evidence type="ECO:0000256" key="2">
    <source>
        <dbReference type="ARBA" id="ARBA00006490"/>
    </source>
</evidence>
<feature type="domain" description="Aminotransferase class V" evidence="9">
    <location>
        <begin position="6"/>
        <end position="359"/>
    </location>
</feature>
<name>A0ABN5DY02_9MICO</name>
<keyword evidence="5" id="KW-0663">Pyridoxal phosphate</keyword>
<dbReference type="InterPro" id="IPR015424">
    <property type="entry name" value="PyrdxlP-dep_Trfase"/>
</dbReference>
<dbReference type="Gene3D" id="3.90.1150.10">
    <property type="entry name" value="Aspartate Aminotransferase, domain 1"/>
    <property type="match status" value="1"/>
</dbReference>
<dbReference type="SUPFAM" id="SSF53383">
    <property type="entry name" value="PLP-dependent transferases"/>
    <property type="match status" value="1"/>
</dbReference>
<evidence type="ECO:0000256" key="7">
    <source>
        <dbReference type="ARBA" id="ARBA00023014"/>
    </source>
</evidence>
<sequence>MVGTRVYLDHAATTAIRPSALDAYAQAARTLGNPSSQHASGRRVRGIFDDAVAEIADVLGVPRSWIIMTSGGTEADNLALRGIGGRVVGLATDHPAVVDTVRALGGDLAPVDSDGCLDLAATEQLLAPSEGRDSAALVSAALVNNETGVIQDLEALSELASRYGAVVHTDAVQAMAHMAPPDFAKVPLCSITGHKIGAPVGAGLLVADPSIKLSAFGTGGGQQRGIRSGTLDAPHAAALAVALRESAEERQSQGEEREALAGYLRESIRQIDPRAHFTAENAPRSAHVVHVCFEGADQDAILFLLDQEGIDCSAGSACHAGVTQASHVLSAMGYSETRMRGAIRFSLGWTSTRADVEALVRVLPGVLEQARAVASNR</sequence>
<keyword evidence="7" id="KW-0411">Iron-sulfur</keyword>
<gene>
    <name evidence="10" type="ORF">COP05_04360</name>
</gene>